<dbReference type="InterPro" id="IPR011249">
    <property type="entry name" value="Metalloenz_LuxS/M16"/>
</dbReference>
<feature type="domain" description="Peptidase M16 C-terminal" evidence="7">
    <location>
        <begin position="188"/>
        <end position="364"/>
    </location>
</feature>
<name>A0A8J4PZ21_9MYCE</name>
<evidence type="ECO:0000256" key="1">
    <source>
        <dbReference type="ARBA" id="ARBA00002123"/>
    </source>
</evidence>
<evidence type="ECO:0000313" key="8">
    <source>
        <dbReference type="EMBL" id="KAF2076626.1"/>
    </source>
</evidence>
<dbReference type="GO" id="GO:0016020">
    <property type="term" value="C:membrane"/>
    <property type="evidence" value="ECO:0007669"/>
    <property type="project" value="UniProtKB-ARBA"/>
</dbReference>
<dbReference type="OrthoDB" id="6369905at2759"/>
<keyword evidence="4" id="KW-0809">Transit peptide</keyword>
<dbReference type="EMBL" id="AJWJ01000054">
    <property type="protein sequence ID" value="KAF2076626.1"/>
    <property type="molecule type" value="Genomic_DNA"/>
</dbReference>
<dbReference type="Gene3D" id="3.30.830.10">
    <property type="entry name" value="Metalloenzyme, LuxS/M16 peptidase-like"/>
    <property type="match status" value="2"/>
</dbReference>
<dbReference type="GO" id="GO:0005739">
    <property type="term" value="C:mitochondrion"/>
    <property type="evidence" value="ECO:0007669"/>
    <property type="project" value="UniProtKB-SubCell"/>
</dbReference>
<dbReference type="GO" id="GO:0006627">
    <property type="term" value="P:protein processing involved in protein targeting to mitochondrion"/>
    <property type="evidence" value="ECO:0007669"/>
    <property type="project" value="TreeGrafter"/>
</dbReference>
<dbReference type="GO" id="GO:0045335">
    <property type="term" value="C:phagocytic vesicle"/>
    <property type="evidence" value="ECO:0007669"/>
    <property type="project" value="TreeGrafter"/>
</dbReference>
<keyword evidence="9" id="KW-1185">Reference proteome</keyword>
<evidence type="ECO:0000256" key="2">
    <source>
        <dbReference type="ARBA" id="ARBA00004173"/>
    </source>
</evidence>
<dbReference type="InterPro" id="IPR050361">
    <property type="entry name" value="MPP/UQCRC_Complex"/>
</dbReference>
<evidence type="ECO:0000259" key="7">
    <source>
        <dbReference type="Pfam" id="PF05193"/>
    </source>
</evidence>
<gene>
    <name evidence="8" type="ORF">CYY_002055</name>
</gene>
<protein>
    <submittedName>
        <fullName evidence="8">Uncharacterized protein</fullName>
    </submittedName>
</protein>
<dbReference type="AlphaFoldDB" id="A0A8J4PZ21"/>
<accession>A0A8J4PZ21</accession>
<evidence type="ECO:0000256" key="5">
    <source>
        <dbReference type="ARBA" id="ARBA00023128"/>
    </source>
</evidence>
<dbReference type="InterPro" id="IPR011765">
    <property type="entry name" value="Pept_M16_N"/>
</dbReference>
<evidence type="ECO:0000256" key="4">
    <source>
        <dbReference type="ARBA" id="ARBA00022946"/>
    </source>
</evidence>
<proteinExistence type="inferred from homology"/>
<dbReference type="FunFam" id="3.30.830.10:FF:000039">
    <property type="entry name" value="Ubiquinol-cytochrome c reductase core subunit 2"/>
    <property type="match status" value="1"/>
</dbReference>
<dbReference type="GO" id="GO:0046872">
    <property type="term" value="F:metal ion binding"/>
    <property type="evidence" value="ECO:0007669"/>
    <property type="project" value="InterPro"/>
</dbReference>
<dbReference type="Pfam" id="PF05193">
    <property type="entry name" value="Peptidase_M16_C"/>
    <property type="match status" value="1"/>
</dbReference>
<evidence type="ECO:0000259" key="6">
    <source>
        <dbReference type="Pfam" id="PF00675"/>
    </source>
</evidence>
<sequence length="448" mass="48126">MLSRGLAKGIRYYTTSTFQETPRVVESSTLANGLKVVSMTGGYSGPAVSLGLYIKSGSRNECHNSAGVNQVLKNLVFQSNSKKLYLEVQREIETMGSTAFTQASRDSLLISTQTLPVTSQFMLQHLANVTKPTLPYHEVRDSAAVVADESEAYNHDIYTTLFDSLHQAAFRGKTLGRPLVAPRCNISNLTQEAVTEFADKAYTPSNMVLVSVGVNHKELVEEAGKLDFGRTKSSAALTSEPAKYIGGESIKYNAGNSHVILGFEGAAHSNVRDVAALSVLQNILGAGCAKLAPGNGVTSRLNQIVTNNPSVVSAEAFNLTYGDAGLFGVYFETESNVAKVLSLLTSEIVAASNVSGQELEKAKTITRSHIFEQTETRSNALEFIGKQAVYQVENILTPSQFAQEVAKVTAEDVKRVAKKMTSSKPTLVVSGDNSEVPTLESLQSALKL</sequence>
<comment type="similarity">
    <text evidence="3">Belongs to the peptidase M16 family.</text>
</comment>
<dbReference type="PANTHER" id="PTHR11851:SF49">
    <property type="entry name" value="MITOCHONDRIAL-PROCESSING PEPTIDASE SUBUNIT ALPHA"/>
    <property type="match status" value="1"/>
</dbReference>
<dbReference type="InterPro" id="IPR007863">
    <property type="entry name" value="Peptidase_M16_C"/>
</dbReference>
<keyword evidence="5" id="KW-0496">Mitochondrion</keyword>
<comment type="caution">
    <text evidence="8">The sequence shown here is derived from an EMBL/GenBank/DDBJ whole genome shotgun (WGS) entry which is preliminary data.</text>
</comment>
<evidence type="ECO:0000313" key="9">
    <source>
        <dbReference type="Proteomes" id="UP000695562"/>
    </source>
</evidence>
<evidence type="ECO:0000256" key="3">
    <source>
        <dbReference type="ARBA" id="ARBA00007261"/>
    </source>
</evidence>
<dbReference type="PANTHER" id="PTHR11851">
    <property type="entry name" value="METALLOPROTEASE"/>
    <property type="match status" value="1"/>
</dbReference>
<organism evidence="8 9">
    <name type="scientific">Polysphondylium violaceum</name>
    <dbReference type="NCBI Taxonomy" id="133409"/>
    <lineage>
        <taxon>Eukaryota</taxon>
        <taxon>Amoebozoa</taxon>
        <taxon>Evosea</taxon>
        <taxon>Eumycetozoa</taxon>
        <taxon>Dictyostelia</taxon>
        <taxon>Dictyosteliales</taxon>
        <taxon>Dictyosteliaceae</taxon>
        <taxon>Polysphondylium</taxon>
    </lineage>
</organism>
<dbReference type="SUPFAM" id="SSF63411">
    <property type="entry name" value="LuxS/MPP-like metallohydrolase"/>
    <property type="match status" value="2"/>
</dbReference>
<dbReference type="FunFam" id="3.30.830.10:FF:000021">
    <property type="entry name" value="Cytochrome b-c1 complex subunit 2"/>
    <property type="match status" value="1"/>
</dbReference>
<dbReference type="Proteomes" id="UP000695562">
    <property type="component" value="Unassembled WGS sequence"/>
</dbReference>
<feature type="domain" description="Peptidase M16 N-terminal" evidence="6">
    <location>
        <begin position="46"/>
        <end position="182"/>
    </location>
</feature>
<dbReference type="Pfam" id="PF00675">
    <property type="entry name" value="Peptidase_M16"/>
    <property type="match status" value="1"/>
</dbReference>
<reference evidence="8" key="1">
    <citation type="submission" date="2020-01" db="EMBL/GenBank/DDBJ databases">
        <title>Development of genomics and gene disruption for Polysphondylium violaceum indicates a role for the polyketide synthase stlB in stalk morphogenesis.</title>
        <authorList>
            <person name="Narita B."/>
            <person name="Kawabe Y."/>
            <person name="Kin K."/>
            <person name="Saito T."/>
            <person name="Gibbs R."/>
            <person name="Kuspa A."/>
            <person name="Muzny D."/>
            <person name="Queller D."/>
            <person name="Richards S."/>
            <person name="Strassman J."/>
            <person name="Sucgang R."/>
            <person name="Worley K."/>
            <person name="Schaap P."/>
        </authorList>
    </citation>
    <scope>NUCLEOTIDE SEQUENCE</scope>
    <source>
        <strain evidence="8">QSvi11</strain>
    </source>
</reference>
<comment type="function">
    <text evidence="1">Substrate recognition and binding subunit of the essential mitochondrial processing protease (MPP), which cleaves the mitochondrial sequence off newly imported precursors proteins.</text>
</comment>
<comment type="subcellular location">
    <subcellularLocation>
        <location evidence="2">Mitochondrion</location>
    </subcellularLocation>
</comment>